<proteinExistence type="predicted"/>
<dbReference type="OrthoDB" id="3177321at2759"/>
<evidence type="ECO:0000313" key="2">
    <source>
        <dbReference type="Proteomes" id="UP000724874"/>
    </source>
</evidence>
<dbReference type="Proteomes" id="UP000724874">
    <property type="component" value="Unassembled WGS sequence"/>
</dbReference>
<dbReference type="EMBL" id="JADNYJ010000014">
    <property type="protein sequence ID" value="KAF8907678.1"/>
    <property type="molecule type" value="Genomic_DNA"/>
</dbReference>
<protein>
    <submittedName>
        <fullName evidence="1">Uncharacterized protein</fullName>
    </submittedName>
</protein>
<comment type="caution">
    <text evidence="1">The sequence shown here is derived from an EMBL/GenBank/DDBJ whole genome shotgun (WGS) entry which is preliminary data.</text>
</comment>
<evidence type="ECO:0000313" key="1">
    <source>
        <dbReference type="EMBL" id="KAF8907678.1"/>
    </source>
</evidence>
<name>A0A9P5NT05_GYMJU</name>
<organism evidence="1 2">
    <name type="scientific">Gymnopilus junonius</name>
    <name type="common">Spectacular rustgill mushroom</name>
    <name type="synonym">Gymnopilus spectabilis subsp. junonius</name>
    <dbReference type="NCBI Taxonomy" id="109634"/>
    <lineage>
        <taxon>Eukaryota</taxon>
        <taxon>Fungi</taxon>
        <taxon>Dikarya</taxon>
        <taxon>Basidiomycota</taxon>
        <taxon>Agaricomycotina</taxon>
        <taxon>Agaricomycetes</taxon>
        <taxon>Agaricomycetidae</taxon>
        <taxon>Agaricales</taxon>
        <taxon>Agaricineae</taxon>
        <taxon>Hymenogastraceae</taxon>
        <taxon>Gymnopilus</taxon>
    </lineage>
</organism>
<accession>A0A9P5NT05</accession>
<reference evidence="1" key="1">
    <citation type="submission" date="2020-11" db="EMBL/GenBank/DDBJ databases">
        <authorList>
            <consortium name="DOE Joint Genome Institute"/>
            <person name="Ahrendt S."/>
            <person name="Riley R."/>
            <person name="Andreopoulos W."/>
            <person name="LaButti K."/>
            <person name="Pangilinan J."/>
            <person name="Ruiz-duenas F.J."/>
            <person name="Barrasa J.M."/>
            <person name="Sanchez-Garcia M."/>
            <person name="Camarero S."/>
            <person name="Miyauchi S."/>
            <person name="Serrano A."/>
            <person name="Linde D."/>
            <person name="Babiker R."/>
            <person name="Drula E."/>
            <person name="Ayuso-Fernandez I."/>
            <person name="Pacheco R."/>
            <person name="Padilla G."/>
            <person name="Ferreira P."/>
            <person name="Barriuso J."/>
            <person name="Kellner H."/>
            <person name="Castanera R."/>
            <person name="Alfaro M."/>
            <person name="Ramirez L."/>
            <person name="Pisabarro A.G."/>
            <person name="Kuo A."/>
            <person name="Tritt A."/>
            <person name="Lipzen A."/>
            <person name="He G."/>
            <person name="Yan M."/>
            <person name="Ng V."/>
            <person name="Cullen D."/>
            <person name="Martin F."/>
            <person name="Rosso M.-N."/>
            <person name="Henrissat B."/>
            <person name="Hibbett D."/>
            <person name="Martinez A.T."/>
            <person name="Grigoriev I.V."/>
        </authorList>
    </citation>
    <scope>NUCLEOTIDE SEQUENCE</scope>
    <source>
        <strain evidence="1">AH 44721</strain>
    </source>
</reference>
<dbReference type="AlphaFoldDB" id="A0A9P5NT05"/>
<sequence>MTKSIASCTLREQDSFQKNHSYVISVWRTNQVFTAEGNDIYHRPYDPGNPCQVFKGTEDTPGWKGFFQGSWECFAAIVMQPTGG</sequence>
<keyword evidence="2" id="KW-1185">Reference proteome</keyword>
<gene>
    <name evidence="1" type="ORF">CPB84DRAFT_1768539</name>
</gene>